<evidence type="ECO:0000313" key="8">
    <source>
        <dbReference type="Proteomes" id="UP000050668"/>
    </source>
</evidence>
<proteinExistence type="inferred from homology"/>
<keyword evidence="2" id="KW-0479">Metal-binding</keyword>
<keyword evidence="3 5" id="KW-0378">Hydrolase</keyword>
<comment type="caution">
    <text evidence="7">The sequence shown here is derived from an EMBL/GenBank/DDBJ whole genome shotgun (WGS) entry which is preliminary data.</text>
</comment>
<evidence type="ECO:0000313" key="7">
    <source>
        <dbReference type="EMBL" id="KOS67905.1"/>
    </source>
</evidence>
<dbReference type="Pfam" id="PF01979">
    <property type="entry name" value="Amidohydro_1"/>
    <property type="match status" value="1"/>
</dbReference>
<name>A0ABR5JZM8_9BACI</name>
<evidence type="ECO:0000256" key="4">
    <source>
        <dbReference type="ARBA" id="ARBA00023277"/>
    </source>
</evidence>
<dbReference type="InterPro" id="IPR032466">
    <property type="entry name" value="Metal_Hydrolase"/>
</dbReference>
<evidence type="ECO:0000256" key="1">
    <source>
        <dbReference type="ARBA" id="ARBA00010716"/>
    </source>
</evidence>
<dbReference type="PANTHER" id="PTHR11113">
    <property type="entry name" value="N-ACETYLGLUCOSAMINE-6-PHOSPHATE DEACETYLASE"/>
    <property type="match status" value="1"/>
</dbReference>
<dbReference type="RefSeq" id="WP_053582715.1">
    <property type="nucleotide sequence ID" value="NZ_LGRV01000003.1"/>
</dbReference>
<evidence type="ECO:0000256" key="2">
    <source>
        <dbReference type="ARBA" id="ARBA00022723"/>
    </source>
</evidence>
<organism evidence="7 8">
    <name type="scientific">Lysinibacillus contaminans</name>
    <dbReference type="NCBI Taxonomy" id="1293441"/>
    <lineage>
        <taxon>Bacteria</taxon>
        <taxon>Bacillati</taxon>
        <taxon>Bacillota</taxon>
        <taxon>Bacilli</taxon>
        <taxon>Bacillales</taxon>
        <taxon>Bacillaceae</taxon>
        <taxon>Lysinibacillus</taxon>
    </lineage>
</organism>
<protein>
    <submittedName>
        <fullName evidence="7">N-acetylglucosamine-6-phosphate deacetylase</fullName>
    </submittedName>
</protein>
<reference evidence="8" key="1">
    <citation type="submission" date="2015-07" db="EMBL/GenBank/DDBJ databases">
        <title>Fjat-14205 dsm 2895.</title>
        <authorList>
            <person name="Liu B."/>
            <person name="Wang J."/>
            <person name="Zhu Y."/>
            <person name="Liu G."/>
            <person name="Chen Q."/>
            <person name="Chen Z."/>
            <person name="Lan J."/>
            <person name="Che J."/>
            <person name="Ge C."/>
            <person name="Shi H."/>
            <person name="Pan Z."/>
            <person name="Liu X."/>
        </authorList>
    </citation>
    <scope>NUCLEOTIDE SEQUENCE [LARGE SCALE GENOMIC DNA]</scope>
    <source>
        <strain evidence="8">DSM 25560</strain>
    </source>
</reference>
<dbReference type="Proteomes" id="UP000050668">
    <property type="component" value="Unassembled WGS sequence"/>
</dbReference>
<dbReference type="SUPFAM" id="SSF51338">
    <property type="entry name" value="Composite domain of metallo-dependent hydrolases"/>
    <property type="match status" value="1"/>
</dbReference>
<dbReference type="InterPro" id="IPR003764">
    <property type="entry name" value="GlcNAc_6-P_deAcase"/>
</dbReference>
<accession>A0ABR5JZM8</accession>
<dbReference type="NCBIfam" id="TIGR00221">
    <property type="entry name" value="nagA"/>
    <property type="match status" value="1"/>
</dbReference>
<dbReference type="PANTHER" id="PTHR11113:SF14">
    <property type="entry name" value="N-ACETYLGLUCOSAMINE-6-PHOSPHATE DEACETYLASE"/>
    <property type="match status" value="1"/>
</dbReference>
<keyword evidence="4 5" id="KW-0119">Carbohydrate metabolism</keyword>
<feature type="domain" description="Amidohydrolase-related" evidence="6">
    <location>
        <begin position="55"/>
        <end position="382"/>
    </location>
</feature>
<dbReference type="Gene3D" id="2.30.40.10">
    <property type="entry name" value="Urease, subunit C, domain 1"/>
    <property type="match status" value="1"/>
</dbReference>
<comment type="similarity">
    <text evidence="1 5">Belongs to the metallo-dependent hydrolases superfamily. NagA family.</text>
</comment>
<dbReference type="EMBL" id="LGRV01000003">
    <property type="protein sequence ID" value="KOS67905.1"/>
    <property type="molecule type" value="Genomic_DNA"/>
</dbReference>
<evidence type="ECO:0000256" key="3">
    <source>
        <dbReference type="ARBA" id="ARBA00022801"/>
    </source>
</evidence>
<gene>
    <name evidence="7" type="ORF">AEA09_04605</name>
</gene>
<evidence type="ECO:0000256" key="5">
    <source>
        <dbReference type="PIRNR" id="PIRNR038994"/>
    </source>
</evidence>
<keyword evidence="8" id="KW-1185">Reference proteome</keyword>
<dbReference type="PIRSF" id="PIRSF038994">
    <property type="entry name" value="NagA"/>
    <property type="match status" value="1"/>
</dbReference>
<dbReference type="Gene3D" id="3.20.20.140">
    <property type="entry name" value="Metal-dependent hydrolases"/>
    <property type="match status" value="1"/>
</dbReference>
<dbReference type="InterPro" id="IPR006680">
    <property type="entry name" value="Amidohydro-rel"/>
</dbReference>
<dbReference type="InterPro" id="IPR011059">
    <property type="entry name" value="Metal-dep_hydrolase_composite"/>
</dbReference>
<sequence>MANTFLILNGTIVNHDQVPFDGDVFIENGRIKRVGKALTVVADQVINAKGKGWLLFPGYIDMHIHGSSGNDAMDATDDALHNLAHSLVKEGVTSFLATTMTQAGSAIEKALANIALYENDENEAELLGVHVEGPYISSLRAGAQPIEYIKLPSIKQFNRWQELSGERIKQITIAPEIEGGFEFIEELSKQGIVVSIGHSDATTEEVEKAVQLGAKQATHLFNQMRPFHHREPGVVGSVLVEDNVKVEVIVDFVHSHPKAVELAYRSKGASGLILITDAMRAKGLSYGEYDLGGQTVSVTKTGAHLSSGALAGSVLTMELAVKNMQTVTNCSLQELVAMSSTNAAEQLQLATKGCIAEGYDADFVILDQQLNVQKTICRGKVVFESPEEEKL</sequence>
<dbReference type="SUPFAM" id="SSF51556">
    <property type="entry name" value="Metallo-dependent hydrolases"/>
    <property type="match status" value="1"/>
</dbReference>
<dbReference type="CDD" id="cd00854">
    <property type="entry name" value="NagA"/>
    <property type="match status" value="1"/>
</dbReference>
<evidence type="ECO:0000259" key="6">
    <source>
        <dbReference type="Pfam" id="PF01979"/>
    </source>
</evidence>